<sequence length="345" mass="38603">MQIKKSTWGLMIGLFGLMLFANVQTAFAKEAQMDFEVQMVPANSQVNRENHFFDLGLDEGQKETIQVKLRNFGNKTIKVQSSLNNAITQIGGGIIYRPTEVGIIRETQQTLMDVAAIKKADQTITIEPNAEKIVSATVKMPEGQTNGMIYGAWHFIEYGKKDSGKNSSISGNYAYNIGVMLRGQNYKVYPELKYQTVEPIVKNGHPALGIQLNNVKAMAIKNAQVKAVIYRQGLFKSKRVYQTTNVDVAPNSEFTVPISWGYDQMKPGKYTVDVAVNGKSYWNLLPMTWHFKKTITVNSQQANKINKESIQKPANKWAYVATASGVLMLVSFGLIFRALRLTRGQ</sequence>
<dbReference type="AlphaFoldDB" id="A0A0R1S5N9"/>
<dbReference type="Proteomes" id="UP000051264">
    <property type="component" value="Unassembled WGS sequence"/>
</dbReference>
<evidence type="ECO:0000259" key="4">
    <source>
        <dbReference type="Pfam" id="PF11797"/>
    </source>
</evidence>
<accession>A0A0R1S5N9</accession>
<dbReference type="Pfam" id="PF11797">
    <property type="entry name" value="WxLIP_HBD"/>
    <property type="match status" value="1"/>
</dbReference>
<evidence type="ECO:0000256" key="1">
    <source>
        <dbReference type="SAM" id="Phobius"/>
    </source>
</evidence>
<keyword evidence="1" id="KW-1133">Transmembrane helix</keyword>
<organism evidence="5 6">
    <name type="scientific">Latilactobacillus fuchuensis DSM 14340 = JCM 11249</name>
    <dbReference type="NCBI Taxonomy" id="1423747"/>
    <lineage>
        <taxon>Bacteria</taxon>
        <taxon>Bacillati</taxon>
        <taxon>Bacillota</taxon>
        <taxon>Bacilli</taxon>
        <taxon>Lactobacillales</taxon>
        <taxon>Lactobacillaceae</taxon>
        <taxon>Latilactobacillus</taxon>
    </lineage>
</organism>
<dbReference type="OrthoDB" id="2365961at2"/>
<gene>
    <name evidence="5" type="ORF">FC69_GL000604</name>
</gene>
<dbReference type="RefSeq" id="WP_056950096.1">
    <property type="nucleotide sequence ID" value="NZ_AZEX01000015.1"/>
</dbReference>
<dbReference type="STRING" id="1423747.FC69_GL000604"/>
<reference evidence="5 6" key="1">
    <citation type="journal article" date="2015" name="Genome Announc.">
        <title>Expanding the biotechnology potential of lactobacilli through comparative genomics of 213 strains and associated genera.</title>
        <authorList>
            <person name="Sun Z."/>
            <person name="Harris H.M."/>
            <person name="McCann A."/>
            <person name="Guo C."/>
            <person name="Argimon S."/>
            <person name="Zhang W."/>
            <person name="Yang X."/>
            <person name="Jeffery I.B."/>
            <person name="Cooney J.C."/>
            <person name="Kagawa T.F."/>
            <person name="Liu W."/>
            <person name="Song Y."/>
            <person name="Salvetti E."/>
            <person name="Wrobel A."/>
            <person name="Rasinkangas P."/>
            <person name="Parkhill J."/>
            <person name="Rea M.C."/>
            <person name="O'Sullivan O."/>
            <person name="Ritari J."/>
            <person name="Douillard F.P."/>
            <person name="Paul Ross R."/>
            <person name="Yang R."/>
            <person name="Briner A.E."/>
            <person name="Felis G.E."/>
            <person name="de Vos W.M."/>
            <person name="Barrangou R."/>
            <person name="Klaenhammer T.R."/>
            <person name="Caufield P.W."/>
            <person name="Cui Y."/>
            <person name="Zhang H."/>
            <person name="O'Toole P.W."/>
        </authorList>
    </citation>
    <scope>NUCLEOTIDE SEQUENCE [LARGE SCALE GENOMIC DNA]</scope>
    <source>
        <strain evidence="5 6">DSM 14340</strain>
    </source>
</reference>
<feature type="domain" description="WxL Interacting Protein peptidoglycan binding" evidence="3">
    <location>
        <begin position="35"/>
        <end position="156"/>
    </location>
</feature>
<keyword evidence="1" id="KW-0812">Transmembrane</keyword>
<dbReference type="EMBL" id="AZEX01000015">
    <property type="protein sequence ID" value="KRL61635.1"/>
    <property type="molecule type" value="Genomic_DNA"/>
</dbReference>
<evidence type="ECO:0000256" key="2">
    <source>
        <dbReference type="SAM" id="SignalP"/>
    </source>
</evidence>
<comment type="caution">
    <text evidence="5">The sequence shown here is derived from an EMBL/GenBank/DDBJ whole genome shotgun (WGS) entry which is preliminary data.</text>
</comment>
<feature type="domain" description="WxL Interacting Protein host binding" evidence="4">
    <location>
        <begin position="165"/>
        <end position="307"/>
    </location>
</feature>
<dbReference type="eggNOG" id="COG4072">
    <property type="taxonomic scope" value="Bacteria"/>
</dbReference>
<evidence type="ECO:0000259" key="3">
    <source>
        <dbReference type="Pfam" id="PF06030"/>
    </source>
</evidence>
<protein>
    <submittedName>
        <fullName evidence="5">Uncharacterized protein</fullName>
    </submittedName>
</protein>
<dbReference type="Pfam" id="PF06030">
    <property type="entry name" value="WxLIP_PGBD"/>
    <property type="match status" value="1"/>
</dbReference>
<feature type="chain" id="PRO_5006410335" evidence="2">
    <location>
        <begin position="29"/>
        <end position="345"/>
    </location>
</feature>
<name>A0A0R1S5N9_9LACO</name>
<proteinExistence type="predicted"/>
<evidence type="ECO:0000313" key="6">
    <source>
        <dbReference type="Proteomes" id="UP000051264"/>
    </source>
</evidence>
<keyword evidence="2" id="KW-0732">Signal</keyword>
<dbReference type="PATRIC" id="fig|1423747.3.peg.617"/>
<keyword evidence="1" id="KW-0472">Membrane</keyword>
<feature type="transmembrane region" description="Helical" evidence="1">
    <location>
        <begin position="317"/>
        <end position="339"/>
    </location>
</feature>
<dbReference type="InterPro" id="IPR010317">
    <property type="entry name" value="WxLIP_PGBD"/>
</dbReference>
<feature type="signal peptide" evidence="2">
    <location>
        <begin position="1"/>
        <end position="28"/>
    </location>
</feature>
<dbReference type="InterPro" id="IPR021759">
    <property type="entry name" value="WxLIP_HBD"/>
</dbReference>
<evidence type="ECO:0000313" key="5">
    <source>
        <dbReference type="EMBL" id="KRL61635.1"/>
    </source>
</evidence>